<keyword evidence="1" id="KW-1133">Transmembrane helix</keyword>
<dbReference type="Proteomes" id="UP000824141">
    <property type="component" value="Unassembled WGS sequence"/>
</dbReference>
<proteinExistence type="predicted"/>
<accession>A0A9D1FS91</accession>
<organism evidence="2 3">
    <name type="scientific">Candidatus Caccousia stercoris</name>
    <dbReference type="NCBI Taxonomy" id="2840723"/>
    <lineage>
        <taxon>Bacteria</taxon>
        <taxon>Bacillati</taxon>
        <taxon>Bacillota</taxon>
        <taxon>Clostridia</taxon>
        <taxon>Eubacteriales</taxon>
        <taxon>Oscillospiraceae</taxon>
        <taxon>Oscillospiraceae incertae sedis</taxon>
        <taxon>Candidatus Caccousia</taxon>
    </lineage>
</organism>
<dbReference type="AlphaFoldDB" id="A0A9D1FS91"/>
<name>A0A9D1FS91_9FIRM</name>
<keyword evidence="1" id="KW-0472">Membrane</keyword>
<feature type="transmembrane region" description="Helical" evidence="1">
    <location>
        <begin position="20"/>
        <end position="39"/>
    </location>
</feature>
<dbReference type="EMBL" id="DVJM01000128">
    <property type="protein sequence ID" value="HIS78986.1"/>
    <property type="molecule type" value="Genomic_DNA"/>
</dbReference>
<comment type="caution">
    <text evidence="2">The sequence shown here is derived from an EMBL/GenBank/DDBJ whole genome shotgun (WGS) entry which is preliminary data.</text>
</comment>
<gene>
    <name evidence="2" type="ORF">IAD03_06410</name>
</gene>
<protein>
    <submittedName>
        <fullName evidence="2">Uncharacterized protein</fullName>
    </submittedName>
</protein>
<feature type="transmembrane region" description="Helical" evidence="1">
    <location>
        <begin position="128"/>
        <end position="149"/>
    </location>
</feature>
<reference evidence="2" key="2">
    <citation type="journal article" date="2021" name="PeerJ">
        <title>Extensive microbial diversity within the chicken gut microbiome revealed by metagenomics and culture.</title>
        <authorList>
            <person name="Gilroy R."/>
            <person name="Ravi A."/>
            <person name="Getino M."/>
            <person name="Pursley I."/>
            <person name="Horton D.L."/>
            <person name="Alikhan N.F."/>
            <person name="Baker D."/>
            <person name="Gharbi K."/>
            <person name="Hall N."/>
            <person name="Watson M."/>
            <person name="Adriaenssens E.M."/>
            <person name="Foster-Nyarko E."/>
            <person name="Jarju S."/>
            <person name="Secka A."/>
            <person name="Antonio M."/>
            <person name="Oren A."/>
            <person name="Chaudhuri R.R."/>
            <person name="La Ragione R."/>
            <person name="Hildebrand F."/>
            <person name="Pallen M.J."/>
        </authorList>
    </citation>
    <scope>NUCLEOTIDE SEQUENCE</scope>
    <source>
        <strain evidence="2">6086</strain>
    </source>
</reference>
<evidence type="ECO:0000313" key="3">
    <source>
        <dbReference type="Proteomes" id="UP000824141"/>
    </source>
</evidence>
<evidence type="ECO:0000256" key="1">
    <source>
        <dbReference type="SAM" id="Phobius"/>
    </source>
</evidence>
<keyword evidence="1" id="KW-0812">Transmembrane</keyword>
<evidence type="ECO:0000313" key="2">
    <source>
        <dbReference type="EMBL" id="HIS78986.1"/>
    </source>
</evidence>
<sequence>MKLLFRKIRDGIRRVSLVDWFLLAFMAALFSYTLHSLFLSPPEQEIGSVDVVVRTSAAAIFGYFLSRNSLQTSPPPSGNTAILPPAILPETGATPTARAQIGFSLSPATENPVPGGASSSESQRDGCANFQIIVVSCIGLFSLILLFLIHEGIVGSRSVTAAASQLRDFVSASVGFLVSSGKNSKSS</sequence>
<reference evidence="2" key="1">
    <citation type="submission" date="2020-10" db="EMBL/GenBank/DDBJ databases">
        <authorList>
            <person name="Gilroy R."/>
        </authorList>
    </citation>
    <scope>NUCLEOTIDE SEQUENCE</scope>
    <source>
        <strain evidence="2">6086</strain>
    </source>
</reference>